<comment type="similarity">
    <text evidence="1">Belongs to the peptidase S66 family.</text>
</comment>
<proteinExistence type="inferred from homology"/>
<dbReference type="Gene3D" id="3.40.50.10740">
    <property type="entry name" value="Class I glutamine amidotransferase-like"/>
    <property type="match status" value="1"/>
</dbReference>
<dbReference type="GO" id="GO:0008236">
    <property type="term" value="F:serine-type peptidase activity"/>
    <property type="evidence" value="ECO:0007669"/>
    <property type="project" value="UniProtKB-KW"/>
</dbReference>
<dbReference type="Proteomes" id="UP000027644">
    <property type="component" value="Unassembled WGS sequence"/>
</dbReference>
<dbReference type="InterPro" id="IPR040921">
    <property type="entry name" value="Peptidase_S66C"/>
</dbReference>
<feature type="region of interest" description="Disordered" evidence="6">
    <location>
        <begin position="405"/>
        <end position="426"/>
    </location>
</feature>
<feature type="domain" description="LD-carboxypeptidase C-terminal" evidence="8">
    <location>
        <begin position="252"/>
        <end position="369"/>
    </location>
</feature>
<dbReference type="CDD" id="cd07025">
    <property type="entry name" value="Peptidase_S66"/>
    <property type="match status" value="1"/>
</dbReference>
<evidence type="ECO:0000313" key="9">
    <source>
        <dbReference type="EMBL" id="KEQ00924.1"/>
    </source>
</evidence>
<evidence type="ECO:0000256" key="6">
    <source>
        <dbReference type="SAM" id="MobiDB-lite"/>
    </source>
</evidence>
<dbReference type="GO" id="GO:0004180">
    <property type="term" value="F:carboxypeptidase activity"/>
    <property type="evidence" value="ECO:0007669"/>
    <property type="project" value="UniProtKB-KW"/>
</dbReference>
<dbReference type="Pfam" id="PF17676">
    <property type="entry name" value="Peptidase_S66C"/>
    <property type="match status" value="1"/>
</dbReference>
<keyword evidence="2" id="KW-0121">Carboxypeptidase</keyword>
<dbReference type="InterPro" id="IPR029062">
    <property type="entry name" value="Class_I_gatase-like"/>
</dbReference>
<evidence type="ECO:0000259" key="7">
    <source>
        <dbReference type="Pfam" id="PF02016"/>
    </source>
</evidence>
<accession>A0A074W0G3</accession>
<dbReference type="InterPro" id="IPR027461">
    <property type="entry name" value="Carboxypeptidase_A_C_sf"/>
</dbReference>
<evidence type="ECO:0008006" key="11">
    <source>
        <dbReference type="Google" id="ProtNLM"/>
    </source>
</evidence>
<dbReference type="GO" id="GO:0006508">
    <property type="term" value="P:proteolysis"/>
    <property type="evidence" value="ECO:0007669"/>
    <property type="project" value="UniProtKB-KW"/>
</dbReference>
<feature type="domain" description="LD-carboxypeptidase N-terminal" evidence="7">
    <location>
        <begin position="86"/>
        <end position="208"/>
    </location>
</feature>
<name>A0A074W0G3_9NEIS</name>
<dbReference type="InterPro" id="IPR003507">
    <property type="entry name" value="S66_fam"/>
</dbReference>
<dbReference type="PANTHER" id="PTHR30237">
    <property type="entry name" value="MURAMOYLTETRAPEPTIDE CARBOXYPEPTIDASE"/>
    <property type="match status" value="1"/>
</dbReference>
<evidence type="ECO:0000256" key="2">
    <source>
        <dbReference type="ARBA" id="ARBA00022645"/>
    </source>
</evidence>
<protein>
    <recommendedName>
        <fullName evidence="11">Muramoyltetrapeptide carboxypeptidase</fullName>
    </recommendedName>
</protein>
<comment type="caution">
    <text evidence="9">The sequence shown here is derived from an EMBL/GenBank/DDBJ whole genome shotgun (WGS) entry which is preliminary data.</text>
</comment>
<evidence type="ECO:0000256" key="4">
    <source>
        <dbReference type="ARBA" id="ARBA00022801"/>
    </source>
</evidence>
<organism evidence="9 10">
    <name type="scientific">Snodgrassella alvi SCGC AB-598-J21</name>
    <dbReference type="NCBI Taxonomy" id="1385367"/>
    <lineage>
        <taxon>Bacteria</taxon>
        <taxon>Pseudomonadati</taxon>
        <taxon>Pseudomonadota</taxon>
        <taxon>Betaproteobacteria</taxon>
        <taxon>Neisseriales</taxon>
        <taxon>Neisseriaceae</taxon>
        <taxon>Snodgrassella</taxon>
    </lineage>
</organism>
<dbReference type="Pfam" id="PF02016">
    <property type="entry name" value="Peptidase_S66"/>
    <property type="match status" value="1"/>
</dbReference>
<dbReference type="EMBL" id="AVQL01000441">
    <property type="protein sequence ID" value="KEQ00924.1"/>
    <property type="molecule type" value="Genomic_DNA"/>
</dbReference>
<evidence type="ECO:0000313" key="10">
    <source>
        <dbReference type="Proteomes" id="UP000027644"/>
    </source>
</evidence>
<evidence type="ECO:0000256" key="5">
    <source>
        <dbReference type="ARBA" id="ARBA00022825"/>
    </source>
</evidence>
<reference evidence="9 10" key="1">
    <citation type="journal article" date="2014" name="PLoS Genet.">
        <title>Hidden diversity in honey bee gut symbionts detected by single-cell genomics.</title>
        <authorList>
            <person name="Engel P."/>
            <person name="Stepanauskas R."/>
            <person name="Moran N."/>
        </authorList>
    </citation>
    <scope>NUCLEOTIDE SEQUENCE [LARGE SCALE GENOMIC DNA]</scope>
    <source>
        <strain evidence="9 10">SCGC AB-598-J21</strain>
    </source>
</reference>
<dbReference type="InterPro" id="IPR027478">
    <property type="entry name" value="LdcA_N"/>
</dbReference>
<dbReference type="SUPFAM" id="SSF141986">
    <property type="entry name" value="LD-carboxypeptidase A C-terminal domain-like"/>
    <property type="match status" value="1"/>
</dbReference>
<gene>
    <name evidence="9" type="ORF">SASC598J21_012830</name>
</gene>
<evidence type="ECO:0000256" key="1">
    <source>
        <dbReference type="ARBA" id="ARBA00010233"/>
    </source>
</evidence>
<dbReference type="AlphaFoldDB" id="A0A074W0G3"/>
<dbReference type="InterPro" id="IPR040449">
    <property type="entry name" value="Peptidase_S66_N"/>
</dbReference>
<keyword evidence="4" id="KW-0378">Hydrolase</keyword>
<dbReference type="SUPFAM" id="SSF52317">
    <property type="entry name" value="Class I glutamine amidotransferase-like"/>
    <property type="match status" value="1"/>
</dbReference>
<dbReference type="Gene3D" id="3.50.30.60">
    <property type="entry name" value="LD-carboxypeptidase A C-terminal domain-like"/>
    <property type="match status" value="1"/>
</dbReference>
<evidence type="ECO:0000259" key="8">
    <source>
        <dbReference type="Pfam" id="PF17676"/>
    </source>
</evidence>
<sequence>MVLTIVNQNELLLQWPIYFCPDNLPDQEVSFMDTQQNSRRNFLRAGAAFAGAGLLQACRSNPKPDVKTASTPKVPVQTNNNLNTMRIFACSGFGESVSRSELAAQRLAIAGFAVSNQQAFMRRYQRFSGSDAERAADLQDVAIGRVPVPKVLMGLRGGYGAMRILPLVNWSSLGARMREQGTLLYGYSDVTAVQLALLAQGKMCSFAGPMLYSEFGKPQMSLFTTRSFIENSCNPKMSVTVTDIQNYQIRAEGILWGGNLSVLSALAGSQFMPQVNGGILFIEDVGEQPYRIERMLQTLYLSGVLARQQAIILGNFRMGSIRDVYDSSYTLNSVIQTMARLTKVPVLTGFPFGHITDKVTFPLGAKASLYSTNNGGYQIDFSDYPVLNPSVLALNTLLPQPPAVEGLLNGSTAPASDSSSETEDTM</sequence>
<keyword evidence="5" id="KW-0720">Serine protease</keyword>
<feature type="compositionally biased region" description="Polar residues" evidence="6">
    <location>
        <begin position="409"/>
        <end position="419"/>
    </location>
</feature>
<dbReference type="PANTHER" id="PTHR30237:SF2">
    <property type="entry name" value="MUREIN TETRAPEPTIDE CARBOXYPEPTIDASE"/>
    <property type="match status" value="1"/>
</dbReference>
<evidence type="ECO:0000256" key="3">
    <source>
        <dbReference type="ARBA" id="ARBA00022670"/>
    </source>
</evidence>
<keyword evidence="3" id="KW-0645">Protease</keyword>